<organism evidence="1 2">
    <name type="scientific">Arabis nemorensis</name>
    <dbReference type="NCBI Taxonomy" id="586526"/>
    <lineage>
        <taxon>Eukaryota</taxon>
        <taxon>Viridiplantae</taxon>
        <taxon>Streptophyta</taxon>
        <taxon>Embryophyta</taxon>
        <taxon>Tracheophyta</taxon>
        <taxon>Spermatophyta</taxon>
        <taxon>Magnoliopsida</taxon>
        <taxon>eudicotyledons</taxon>
        <taxon>Gunneridae</taxon>
        <taxon>Pentapetalae</taxon>
        <taxon>rosids</taxon>
        <taxon>malvids</taxon>
        <taxon>Brassicales</taxon>
        <taxon>Brassicaceae</taxon>
        <taxon>Arabideae</taxon>
        <taxon>Arabis</taxon>
    </lineage>
</organism>
<keyword evidence="2" id="KW-1185">Reference proteome</keyword>
<name>A0A565BIR0_9BRAS</name>
<dbReference type="OrthoDB" id="1106313at2759"/>
<evidence type="ECO:0000313" key="1">
    <source>
        <dbReference type="EMBL" id="VVB01530.1"/>
    </source>
</evidence>
<evidence type="ECO:0000313" key="2">
    <source>
        <dbReference type="Proteomes" id="UP000489600"/>
    </source>
</evidence>
<dbReference type="AlphaFoldDB" id="A0A565BIR0"/>
<protein>
    <submittedName>
        <fullName evidence="1">Uncharacterized protein</fullName>
    </submittedName>
</protein>
<dbReference type="EMBL" id="CABITT030000004">
    <property type="protein sequence ID" value="VVB01530.1"/>
    <property type="molecule type" value="Genomic_DNA"/>
</dbReference>
<gene>
    <name evidence="1" type="ORF">ANE_LOCUS11974</name>
</gene>
<dbReference type="Proteomes" id="UP000489600">
    <property type="component" value="Unassembled WGS sequence"/>
</dbReference>
<proteinExistence type="predicted"/>
<reference evidence="1" key="1">
    <citation type="submission" date="2019-07" db="EMBL/GenBank/DDBJ databases">
        <authorList>
            <person name="Dittberner H."/>
        </authorList>
    </citation>
    <scope>NUCLEOTIDE SEQUENCE [LARGE SCALE GENOMIC DNA]</scope>
</reference>
<accession>A0A565BIR0</accession>
<sequence length="78" mass="8807">MDQHDALARDGMDHGVQFKPELEAEEDLVVPVGPMTRARAKRLEEGIGGLLNQMYFWFGCRSIPARFVKFLIARLGGF</sequence>
<comment type="caution">
    <text evidence="1">The sequence shown here is derived from an EMBL/GenBank/DDBJ whole genome shotgun (WGS) entry which is preliminary data.</text>
</comment>